<evidence type="ECO:0000313" key="3">
    <source>
        <dbReference type="Proteomes" id="UP000704611"/>
    </source>
</evidence>
<evidence type="ECO:0000313" key="2">
    <source>
        <dbReference type="EMBL" id="MBV2129288.1"/>
    </source>
</evidence>
<sequence length="54" mass="5758">MSDFDSELDFDLNNLDFDGAEAALAKQQAEAEARAAEPQFGDDDDECSGGACKI</sequence>
<feature type="region of interest" description="Disordered" evidence="1">
    <location>
        <begin position="32"/>
        <end position="54"/>
    </location>
</feature>
<dbReference type="RefSeq" id="WP_217668908.1">
    <property type="nucleotide sequence ID" value="NZ_JAHRID010000003.1"/>
</dbReference>
<keyword evidence="3" id="KW-1185">Reference proteome</keyword>
<accession>A0ABS6MKD9</accession>
<proteinExistence type="predicted"/>
<evidence type="ECO:0000256" key="1">
    <source>
        <dbReference type="SAM" id="MobiDB-lite"/>
    </source>
</evidence>
<reference evidence="2 3" key="1">
    <citation type="submission" date="2021-06" db="EMBL/GenBank/DDBJ databases">
        <title>Rheinheimera indica sp. nov., isolated from deep-sea sediment.</title>
        <authorList>
            <person name="Wang Z."/>
            <person name="Zhang X.-Y."/>
        </authorList>
    </citation>
    <scope>NUCLEOTIDE SEQUENCE [LARGE SCALE GENOMIC DNA]</scope>
    <source>
        <strain evidence="2 3">SM2107</strain>
    </source>
</reference>
<organism evidence="2 3">
    <name type="scientific">Arsukibacterium indicum</name>
    <dbReference type="NCBI Taxonomy" id="2848612"/>
    <lineage>
        <taxon>Bacteria</taxon>
        <taxon>Pseudomonadati</taxon>
        <taxon>Pseudomonadota</taxon>
        <taxon>Gammaproteobacteria</taxon>
        <taxon>Chromatiales</taxon>
        <taxon>Chromatiaceae</taxon>
        <taxon>Arsukibacterium</taxon>
    </lineage>
</organism>
<protein>
    <submittedName>
        <fullName evidence="2">Uncharacterized protein</fullName>
    </submittedName>
</protein>
<name>A0ABS6MKD9_9GAMM</name>
<gene>
    <name evidence="2" type="ORF">KQY15_09295</name>
</gene>
<comment type="caution">
    <text evidence="2">The sequence shown here is derived from an EMBL/GenBank/DDBJ whole genome shotgun (WGS) entry which is preliminary data.</text>
</comment>
<dbReference type="EMBL" id="JAHRID010000003">
    <property type="protein sequence ID" value="MBV2129288.1"/>
    <property type="molecule type" value="Genomic_DNA"/>
</dbReference>
<dbReference type="Proteomes" id="UP000704611">
    <property type="component" value="Unassembled WGS sequence"/>
</dbReference>